<dbReference type="Gene3D" id="1.20.120.1220">
    <property type="match status" value="1"/>
</dbReference>
<evidence type="ECO:0000256" key="2">
    <source>
        <dbReference type="SAM" id="Phobius"/>
    </source>
</evidence>
<evidence type="ECO:0000256" key="1">
    <source>
        <dbReference type="ARBA" id="ARBA00005801"/>
    </source>
</evidence>
<protein>
    <submittedName>
        <fullName evidence="4">Prepilin peptidase</fullName>
    </submittedName>
</protein>
<feature type="transmembrane region" description="Helical" evidence="2">
    <location>
        <begin position="29"/>
        <end position="47"/>
    </location>
</feature>
<name>A0ABV5KKQ5_9BACL</name>
<sequence>MIVTITGSGAAVLLACAFATDVRAMRIPNLLTVIALAAGFCCQLLMAGWQGGQLAFLGALAGFLPFFALYLFKGIGAGDVKLFAALGAWLGPAAVLDIAMYAILYAGAIGVLYMIVSRPFSRRMWNVAADLLGKVFQGKRTLLQFTGKEARRFPFMIAVLPAAISVWAMGS</sequence>
<dbReference type="InterPro" id="IPR050882">
    <property type="entry name" value="Prepilin_peptidase/N-MTase"/>
</dbReference>
<dbReference type="Proteomes" id="UP001589747">
    <property type="component" value="Unassembled WGS sequence"/>
</dbReference>
<dbReference type="InterPro" id="IPR000045">
    <property type="entry name" value="Prepilin_IV_endopep_pep"/>
</dbReference>
<feature type="domain" description="Prepilin type IV endopeptidase peptidase" evidence="3">
    <location>
        <begin position="11"/>
        <end position="113"/>
    </location>
</feature>
<dbReference type="PANTHER" id="PTHR30487">
    <property type="entry name" value="TYPE 4 PREPILIN-LIKE PROTEINS LEADER PEPTIDE-PROCESSING ENZYME"/>
    <property type="match status" value="1"/>
</dbReference>
<organism evidence="4 5">
    <name type="scientific">Paenibacillus aurantiacus</name>
    <dbReference type="NCBI Taxonomy" id="1936118"/>
    <lineage>
        <taxon>Bacteria</taxon>
        <taxon>Bacillati</taxon>
        <taxon>Bacillota</taxon>
        <taxon>Bacilli</taxon>
        <taxon>Bacillales</taxon>
        <taxon>Paenibacillaceae</taxon>
        <taxon>Paenibacillus</taxon>
    </lineage>
</organism>
<reference evidence="4 5" key="1">
    <citation type="submission" date="2024-09" db="EMBL/GenBank/DDBJ databases">
        <authorList>
            <person name="Sun Q."/>
            <person name="Mori K."/>
        </authorList>
    </citation>
    <scope>NUCLEOTIDE SEQUENCE [LARGE SCALE GENOMIC DNA]</scope>
    <source>
        <strain evidence="4 5">TISTR 2452</strain>
    </source>
</reference>
<keyword evidence="5" id="KW-1185">Reference proteome</keyword>
<dbReference type="Pfam" id="PF01478">
    <property type="entry name" value="Peptidase_A24"/>
    <property type="match status" value="1"/>
</dbReference>
<comment type="similarity">
    <text evidence="1">Belongs to the peptidase A24 family.</text>
</comment>
<feature type="transmembrane region" description="Helical" evidence="2">
    <location>
        <begin position="92"/>
        <end position="116"/>
    </location>
</feature>
<evidence type="ECO:0000313" key="5">
    <source>
        <dbReference type="Proteomes" id="UP001589747"/>
    </source>
</evidence>
<keyword evidence="2" id="KW-0812">Transmembrane</keyword>
<feature type="transmembrane region" description="Helical" evidence="2">
    <location>
        <begin position="153"/>
        <end position="170"/>
    </location>
</feature>
<dbReference type="EMBL" id="JBHMDO010000003">
    <property type="protein sequence ID" value="MFB9324828.1"/>
    <property type="molecule type" value="Genomic_DNA"/>
</dbReference>
<evidence type="ECO:0000259" key="3">
    <source>
        <dbReference type="Pfam" id="PF01478"/>
    </source>
</evidence>
<accession>A0ABV5KKQ5</accession>
<keyword evidence="2" id="KW-1133">Transmembrane helix</keyword>
<comment type="caution">
    <text evidence="4">The sequence shown here is derived from an EMBL/GenBank/DDBJ whole genome shotgun (WGS) entry which is preliminary data.</text>
</comment>
<evidence type="ECO:0000313" key="4">
    <source>
        <dbReference type="EMBL" id="MFB9324828.1"/>
    </source>
</evidence>
<gene>
    <name evidence="4" type="ORF">ACFFSY_02590</name>
</gene>
<proteinExistence type="inferred from homology"/>
<dbReference type="RefSeq" id="WP_377489426.1">
    <property type="nucleotide sequence ID" value="NZ_JBHMDO010000003.1"/>
</dbReference>
<dbReference type="PANTHER" id="PTHR30487:SF0">
    <property type="entry name" value="PREPILIN LEADER PEPTIDASE_N-METHYLTRANSFERASE-RELATED"/>
    <property type="match status" value="1"/>
</dbReference>
<feature type="transmembrane region" description="Helical" evidence="2">
    <location>
        <begin position="54"/>
        <end position="72"/>
    </location>
</feature>
<keyword evidence="2" id="KW-0472">Membrane</keyword>